<dbReference type="Proteomes" id="UP000305778">
    <property type="component" value="Unassembled WGS sequence"/>
</dbReference>
<reference evidence="3 4" key="1">
    <citation type="submission" date="2019-04" db="EMBL/GenBank/DDBJ databases">
        <title>Streptomyces oryziradicis sp. nov., a novel actinomycete isolated from rhizosphere soil of rice (Oryza sativa L.).</title>
        <authorList>
            <person name="Li C."/>
        </authorList>
    </citation>
    <scope>NUCLEOTIDE SEQUENCE [LARGE SCALE GENOMIC DNA]</scope>
    <source>
        <strain evidence="3 4">NEAU-C40</strain>
    </source>
</reference>
<dbReference type="InterPro" id="IPR041413">
    <property type="entry name" value="MLTR_LBD"/>
</dbReference>
<dbReference type="PANTHER" id="PTHR35010:SF2">
    <property type="entry name" value="BLL4672 PROTEIN"/>
    <property type="match status" value="1"/>
</dbReference>
<evidence type="ECO:0000256" key="1">
    <source>
        <dbReference type="SAM" id="MobiDB-lite"/>
    </source>
</evidence>
<dbReference type="PANTHER" id="PTHR35010">
    <property type="entry name" value="BLL4672 PROTEIN-RELATED"/>
    <property type="match status" value="1"/>
</dbReference>
<dbReference type="Pfam" id="PF17765">
    <property type="entry name" value="MLTR_LBD"/>
    <property type="match status" value="1"/>
</dbReference>
<protein>
    <submittedName>
        <fullName evidence="3">Helix-turn-helix domain-containing protein</fullName>
    </submittedName>
</protein>
<feature type="region of interest" description="Disordered" evidence="1">
    <location>
        <begin position="94"/>
        <end position="116"/>
    </location>
</feature>
<keyword evidence="4" id="KW-1185">Reference proteome</keyword>
<dbReference type="Gene3D" id="1.10.260.40">
    <property type="entry name" value="lambda repressor-like DNA-binding domains"/>
    <property type="match status" value="1"/>
</dbReference>
<dbReference type="CDD" id="cd00093">
    <property type="entry name" value="HTH_XRE"/>
    <property type="match status" value="1"/>
</dbReference>
<dbReference type="Pfam" id="PF13560">
    <property type="entry name" value="HTH_31"/>
    <property type="match status" value="1"/>
</dbReference>
<organism evidence="3 4">
    <name type="scientific">Actinacidiphila oryziradicis</name>
    <dbReference type="NCBI Taxonomy" id="2571141"/>
    <lineage>
        <taxon>Bacteria</taxon>
        <taxon>Bacillati</taxon>
        <taxon>Actinomycetota</taxon>
        <taxon>Actinomycetes</taxon>
        <taxon>Kitasatosporales</taxon>
        <taxon>Streptomycetaceae</taxon>
        <taxon>Actinacidiphila</taxon>
    </lineage>
</organism>
<gene>
    <name evidence="3" type="ORF">FCI23_31950</name>
</gene>
<proteinExistence type="predicted"/>
<dbReference type="GO" id="GO:0003677">
    <property type="term" value="F:DNA binding"/>
    <property type="evidence" value="ECO:0007669"/>
    <property type="project" value="InterPro"/>
</dbReference>
<dbReference type="SUPFAM" id="SSF47413">
    <property type="entry name" value="lambda repressor-like DNA-binding domains"/>
    <property type="match status" value="1"/>
</dbReference>
<dbReference type="OrthoDB" id="3542608at2"/>
<feature type="region of interest" description="Disordered" evidence="1">
    <location>
        <begin position="290"/>
        <end position="309"/>
    </location>
</feature>
<evidence type="ECO:0000259" key="2">
    <source>
        <dbReference type="PROSITE" id="PS50943"/>
    </source>
</evidence>
<dbReference type="SMART" id="SM00530">
    <property type="entry name" value="HTH_XRE"/>
    <property type="match status" value="1"/>
</dbReference>
<feature type="compositionally biased region" description="Basic residues" evidence="1">
    <location>
        <begin position="105"/>
        <end position="116"/>
    </location>
</feature>
<dbReference type="PROSITE" id="PS50943">
    <property type="entry name" value="HTH_CROC1"/>
    <property type="match status" value="1"/>
</dbReference>
<feature type="region of interest" description="Disordered" evidence="1">
    <location>
        <begin position="22"/>
        <end position="42"/>
    </location>
</feature>
<dbReference type="RefSeq" id="WP_136727518.1">
    <property type="nucleotide sequence ID" value="NZ_SUMC01000039.1"/>
</dbReference>
<feature type="domain" description="HTH cro/C1-type" evidence="2">
    <location>
        <begin position="47"/>
        <end position="94"/>
    </location>
</feature>
<dbReference type="InterPro" id="IPR010982">
    <property type="entry name" value="Lambda_DNA-bd_dom_sf"/>
</dbReference>
<dbReference type="AlphaFoldDB" id="A0A4U0T0V9"/>
<dbReference type="Gene3D" id="3.30.450.180">
    <property type="match status" value="1"/>
</dbReference>
<evidence type="ECO:0000313" key="4">
    <source>
        <dbReference type="Proteomes" id="UP000305778"/>
    </source>
</evidence>
<sequence length="309" mass="34388">MRDPGQMDREHPTSASMAEFLRSARSRLTPQEAGLDDPGLGRRRVSGLRREELARLAGVSVDYYTRLEQGRSPSASAEVLDALATALHLDDAERSHLHTLARPQPARRRTRPRPQRVHPATWDLLDTLQQAGRPAFVLGRRLDVLAHNQLAGRLITDFRALPAAERNQARFVFLDPHARELYRDWTRVAADTAAMLRLDAGRHPDDPALSALVGELSIHSQEFRRFWSDNNVHQRTTGTKDYHHPLVGDLTVTYQALTPGDDPDQTLLIYGTEPASPSETSLRLLAGWGTETADAGTGSATARTRETHD</sequence>
<evidence type="ECO:0000313" key="3">
    <source>
        <dbReference type="EMBL" id="TKA06395.1"/>
    </source>
</evidence>
<dbReference type="EMBL" id="SUMC01000039">
    <property type="protein sequence ID" value="TKA06395.1"/>
    <property type="molecule type" value="Genomic_DNA"/>
</dbReference>
<name>A0A4U0T0V9_9ACTN</name>
<accession>A0A4U0T0V9</accession>
<dbReference type="InterPro" id="IPR001387">
    <property type="entry name" value="Cro/C1-type_HTH"/>
</dbReference>
<comment type="caution">
    <text evidence="3">The sequence shown here is derived from an EMBL/GenBank/DDBJ whole genome shotgun (WGS) entry which is preliminary data.</text>
</comment>